<dbReference type="SUPFAM" id="SSF53271">
    <property type="entry name" value="PRTase-like"/>
    <property type="match status" value="1"/>
</dbReference>
<keyword evidence="2" id="KW-0808">Transferase</keyword>
<dbReference type="GO" id="GO:0016757">
    <property type="term" value="F:glycosyltransferase activity"/>
    <property type="evidence" value="ECO:0007669"/>
    <property type="project" value="UniProtKB-KW"/>
</dbReference>
<gene>
    <name evidence="2" type="ORF">ACFF45_30970</name>
</gene>
<dbReference type="InterPro" id="IPR000836">
    <property type="entry name" value="PRTase_dom"/>
</dbReference>
<evidence type="ECO:0000313" key="2">
    <source>
        <dbReference type="EMBL" id="MFB9466997.1"/>
    </source>
</evidence>
<evidence type="ECO:0000259" key="1">
    <source>
        <dbReference type="Pfam" id="PF00156"/>
    </source>
</evidence>
<dbReference type="CDD" id="cd06223">
    <property type="entry name" value="PRTases_typeI"/>
    <property type="match status" value="1"/>
</dbReference>
<dbReference type="EMBL" id="JBHMCY010000086">
    <property type="protein sequence ID" value="MFB9466997.1"/>
    <property type="molecule type" value="Genomic_DNA"/>
</dbReference>
<reference evidence="2 3" key="1">
    <citation type="submission" date="2024-09" db="EMBL/GenBank/DDBJ databases">
        <authorList>
            <person name="Sun Q."/>
            <person name="Mori K."/>
        </authorList>
    </citation>
    <scope>NUCLEOTIDE SEQUENCE [LARGE SCALE GENOMIC DNA]</scope>
    <source>
        <strain evidence="2 3">JCM 6917</strain>
    </source>
</reference>
<sequence>MEPGDRVCIVDDTLSTGGTVEALVNAVRERGVKVTQVAVVVR</sequence>
<proteinExistence type="predicted"/>
<dbReference type="InterPro" id="IPR029057">
    <property type="entry name" value="PRTase-like"/>
</dbReference>
<protein>
    <submittedName>
        <fullName evidence="2">Phosphoribosyltransferase family protein</fullName>
    </submittedName>
</protein>
<accession>A0ABV5N9V2</accession>
<dbReference type="Pfam" id="PF00156">
    <property type="entry name" value="Pribosyltran"/>
    <property type="match status" value="1"/>
</dbReference>
<comment type="caution">
    <text evidence="2">The sequence shown here is derived from an EMBL/GenBank/DDBJ whole genome shotgun (WGS) entry which is preliminary data.</text>
</comment>
<dbReference type="RefSeq" id="WP_381350098.1">
    <property type="nucleotide sequence ID" value="NZ_JBHMCY010000086.1"/>
</dbReference>
<dbReference type="Gene3D" id="3.40.50.2020">
    <property type="match status" value="1"/>
</dbReference>
<feature type="domain" description="Phosphoribosyltransferase" evidence="1">
    <location>
        <begin position="3"/>
        <end position="41"/>
    </location>
</feature>
<evidence type="ECO:0000313" key="3">
    <source>
        <dbReference type="Proteomes" id="UP001589709"/>
    </source>
</evidence>
<organism evidence="2 3">
    <name type="scientific">Streptomyces cinereospinus</name>
    <dbReference type="NCBI Taxonomy" id="285561"/>
    <lineage>
        <taxon>Bacteria</taxon>
        <taxon>Bacillati</taxon>
        <taxon>Actinomycetota</taxon>
        <taxon>Actinomycetes</taxon>
        <taxon>Kitasatosporales</taxon>
        <taxon>Streptomycetaceae</taxon>
        <taxon>Streptomyces</taxon>
    </lineage>
</organism>
<keyword evidence="2" id="KW-0328">Glycosyltransferase</keyword>
<keyword evidence="3" id="KW-1185">Reference proteome</keyword>
<dbReference type="Proteomes" id="UP001589709">
    <property type="component" value="Unassembled WGS sequence"/>
</dbReference>
<name>A0ABV5N9V2_9ACTN</name>